<feature type="transmembrane region" description="Helical" evidence="5">
    <location>
        <begin position="100"/>
        <end position="118"/>
    </location>
</feature>
<feature type="transmembrane region" description="Helical" evidence="5">
    <location>
        <begin position="125"/>
        <end position="147"/>
    </location>
</feature>
<dbReference type="InterPro" id="IPR011701">
    <property type="entry name" value="MFS"/>
</dbReference>
<dbReference type="Gene3D" id="1.20.1250.20">
    <property type="entry name" value="MFS general substrate transporter like domains"/>
    <property type="match status" value="1"/>
</dbReference>
<feature type="transmembrane region" description="Helical" evidence="5">
    <location>
        <begin position="159"/>
        <end position="179"/>
    </location>
</feature>
<keyword evidence="7" id="KW-1185">Reference proteome</keyword>
<keyword evidence="3 5" id="KW-1133">Transmembrane helix</keyword>
<comment type="subcellular location">
    <subcellularLocation>
        <location evidence="1">Membrane</location>
        <topology evidence="1">Multi-pass membrane protein</topology>
    </subcellularLocation>
</comment>
<evidence type="ECO:0000256" key="5">
    <source>
        <dbReference type="SAM" id="Phobius"/>
    </source>
</evidence>
<feature type="transmembrane region" description="Helical" evidence="5">
    <location>
        <begin position="191"/>
        <end position="209"/>
    </location>
</feature>
<dbReference type="GO" id="GO:0005886">
    <property type="term" value="C:plasma membrane"/>
    <property type="evidence" value="ECO:0007669"/>
    <property type="project" value="TreeGrafter"/>
</dbReference>
<organism evidence="6 7">
    <name type="scientific">Plenodomus tracheiphilus IPT5</name>
    <dbReference type="NCBI Taxonomy" id="1408161"/>
    <lineage>
        <taxon>Eukaryota</taxon>
        <taxon>Fungi</taxon>
        <taxon>Dikarya</taxon>
        <taxon>Ascomycota</taxon>
        <taxon>Pezizomycotina</taxon>
        <taxon>Dothideomycetes</taxon>
        <taxon>Pleosporomycetidae</taxon>
        <taxon>Pleosporales</taxon>
        <taxon>Pleosporineae</taxon>
        <taxon>Leptosphaeriaceae</taxon>
        <taxon>Plenodomus</taxon>
    </lineage>
</organism>
<dbReference type="Pfam" id="PF07690">
    <property type="entry name" value="MFS_1"/>
    <property type="match status" value="1"/>
</dbReference>
<feature type="transmembrane region" description="Helical" evidence="5">
    <location>
        <begin position="75"/>
        <end position="94"/>
    </location>
</feature>
<name>A0A6A7BBZ3_9PLEO</name>
<dbReference type="AlphaFoldDB" id="A0A6A7BBZ3"/>
<evidence type="ECO:0000256" key="4">
    <source>
        <dbReference type="ARBA" id="ARBA00023136"/>
    </source>
</evidence>
<dbReference type="PANTHER" id="PTHR23502:SF22">
    <property type="entry name" value="MAJOR FACILITATOR SUPERFAMILY (MFS) PROFILE DOMAIN-CONTAINING PROTEIN"/>
    <property type="match status" value="1"/>
</dbReference>
<reference evidence="6" key="1">
    <citation type="submission" date="2020-01" db="EMBL/GenBank/DDBJ databases">
        <authorList>
            <consortium name="DOE Joint Genome Institute"/>
            <person name="Haridas S."/>
            <person name="Albert R."/>
            <person name="Binder M."/>
            <person name="Bloem J."/>
            <person name="Labutti K."/>
            <person name="Salamov A."/>
            <person name="Andreopoulos B."/>
            <person name="Baker S.E."/>
            <person name="Barry K."/>
            <person name="Bills G."/>
            <person name="Bluhm B.H."/>
            <person name="Cannon C."/>
            <person name="Castanera R."/>
            <person name="Culley D.E."/>
            <person name="Daum C."/>
            <person name="Ezra D."/>
            <person name="Gonzalez J.B."/>
            <person name="Henrissat B."/>
            <person name="Kuo A."/>
            <person name="Liang C."/>
            <person name="Lipzen A."/>
            <person name="Lutzoni F."/>
            <person name="Magnuson J."/>
            <person name="Mondo S."/>
            <person name="Nolan M."/>
            <person name="Ohm R."/>
            <person name="Pangilinan J."/>
            <person name="Park H.-J."/>
            <person name="Ramirez L."/>
            <person name="Alfaro M."/>
            <person name="Sun H."/>
            <person name="Tritt A."/>
            <person name="Yoshinaga Y."/>
            <person name="Zwiers L.-H."/>
            <person name="Turgeon B.G."/>
            <person name="Goodwin S.B."/>
            <person name="Spatafora J.W."/>
            <person name="Crous P.W."/>
            <person name="Grigoriev I.V."/>
        </authorList>
    </citation>
    <scope>NUCLEOTIDE SEQUENCE</scope>
    <source>
        <strain evidence="6">IPT5</strain>
    </source>
</reference>
<evidence type="ECO:0000256" key="1">
    <source>
        <dbReference type="ARBA" id="ARBA00004141"/>
    </source>
</evidence>
<feature type="transmembrane region" description="Helical" evidence="5">
    <location>
        <begin position="379"/>
        <end position="403"/>
    </location>
</feature>
<accession>A0A6A7BBZ3</accession>
<feature type="transmembrane region" description="Helical" evidence="5">
    <location>
        <begin position="445"/>
        <end position="468"/>
    </location>
</feature>
<dbReference type="PANTHER" id="PTHR23502">
    <property type="entry name" value="MAJOR FACILITATOR SUPERFAMILY"/>
    <property type="match status" value="1"/>
</dbReference>
<dbReference type="SUPFAM" id="SSF103473">
    <property type="entry name" value="MFS general substrate transporter"/>
    <property type="match status" value="1"/>
</dbReference>
<sequence>MTSLNESNSIEKAQVAHNDLEPAVTYAPLPGTLKTDGGLVLGAEGLKATGDIRFAKDGRSIVWNMSLNDVNRPTGFVTLILGLCGLIWVPMSSYWGRAPVIFWTSIIGFAFTLGTPLCKEYSDFFVIRCFGAAFLTGAQTVSLAFLKDMFYFHERARKIGLWACLYICSPYIGPMLGNFVVGKTHKWQDPYWMCVGVAGLQLILNFLFIDETWFNRKVPTASQPARPQTFQGRMFRLTGIWQLQNHSYFSTFLDTYKSLVYIILQPHFGLMALSYFLVFCWIIGINITTSVIFATPVEYGGYGYTNVSLGYLHFSPIVGVVIAEILGHFLNDFIARRYVAKHGGVFEPEVRLWPVYIGAVFNIPGLVLVGQTVANHWNVAGAVFGWGLFGFGIMLGSVVITAYCLDCFPTAPAEVAAWLNLSRTIGGFAVGYFQEPWGKKSGYDVSFGVQAVICAISVIPVAIVHIYGHRMRLNTEAKSKIF</sequence>
<feature type="transmembrane region" description="Helical" evidence="5">
    <location>
        <begin position="352"/>
        <end position="373"/>
    </location>
</feature>
<proteinExistence type="predicted"/>
<evidence type="ECO:0000313" key="7">
    <source>
        <dbReference type="Proteomes" id="UP000799423"/>
    </source>
</evidence>
<dbReference type="OrthoDB" id="2533084at2759"/>
<keyword evidence="2 5" id="KW-0812">Transmembrane</keyword>
<dbReference type="EMBL" id="MU006301">
    <property type="protein sequence ID" value="KAF2851658.1"/>
    <property type="molecule type" value="Genomic_DNA"/>
</dbReference>
<feature type="transmembrane region" description="Helical" evidence="5">
    <location>
        <begin position="309"/>
        <end position="331"/>
    </location>
</feature>
<keyword evidence="4 5" id="KW-0472">Membrane</keyword>
<protein>
    <submittedName>
        <fullName evidence="6">MFS general substrate transporter</fullName>
    </submittedName>
</protein>
<gene>
    <name evidence="6" type="ORF">T440DRAFT_528035</name>
</gene>
<feature type="transmembrane region" description="Helical" evidence="5">
    <location>
        <begin position="276"/>
        <end position="297"/>
    </location>
</feature>
<dbReference type="InterPro" id="IPR036259">
    <property type="entry name" value="MFS_trans_sf"/>
</dbReference>
<dbReference type="GO" id="GO:0022857">
    <property type="term" value="F:transmembrane transporter activity"/>
    <property type="evidence" value="ECO:0007669"/>
    <property type="project" value="InterPro"/>
</dbReference>
<dbReference type="Proteomes" id="UP000799423">
    <property type="component" value="Unassembled WGS sequence"/>
</dbReference>
<evidence type="ECO:0000313" key="6">
    <source>
        <dbReference type="EMBL" id="KAF2851658.1"/>
    </source>
</evidence>
<evidence type="ECO:0000256" key="2">
    <source>
        <dbReference type="ARBA" id="ARBA00022692"/>
    </source>
</evidence>
<feature type="transmembrane region" description="Helical" evidence="5">
    <location>
        <begin position="415"/>
        <end position="433"/>
    </location>
</feature>
<evidence type="ECO:0000256" key="3">
    <source>
        <dbReference type="ARBA" id="ARBA00022989"/>
    </source>
</evidence>